<sequence precursor="true">MAGTTLLMHILNGLAYGMLLFMIAAGLSIIFGLMHIVNLAHGAFYLAGVYIAYTFVKQNMGFWPSLLISIIIVAILGILMEKFLLERVYGKELEQVLLTFGLAFIFADLVKWIWGTSPLTLPVPAALDASMNLGVITFPAYRIFVIFVGCLLAVLLWYMENKTRIGAIIRAGVDDREMLSALGIHIKVVFTSIFAVGAALAGLSGVLGGPIMGMYVGIDSEILISSLVIVVVGGLGTWKGAFIGAILIGVVDTLGRVWFPSFTMAMVFAIMIIVLLLKPNGLFGRGAHA</sequence>
<evidence type="ECO:0000256" key="5">
    <source>
        <dbReference type="ARBA" id="ARBA00022970"/>
    </source>
</evidence>
<name>A0A0U2VW26_9BACL</name>
<dbReference type="STRING" id="162209.IJ22_00760"/>
<evidence type="ECO:0000256" key="8">
    <source>
        <dbReference type="ARBA" id="ARBA00037998"/>
    </source>
</evidence>
<keyword evidence="4" id="KW-0812">Transmembrane</keyword>
<dbReference type="PANTHER" id="PTHR11795">
    <property type="entry name" value="BRANCHED-CHAIN AMINO ACID TRANSPORT SYSTEM PERMEASE PROTEIN LIVH"/>
    <property type="match status" value="1"/>
</dbReference>
<evidence type="ECO:0000256" key="2">
    <source>
        <dbReference type="ARBA" id="ARBA00022448"/>
    </source>
</evidence>
<keyword evidence="10" id="KW-1185">Reference proteome</keyword>
<accession>A0A0U2VW26</accession>
<keyword evidence="3" id="KW-1003">Cell membrane</keyword>
<gene>
    <name evidence="9" type="ORF">IJ22_00760</name>
</gene>
<evidence type="ECO:0000256" key="7">
    <source>
        <dbReference type="ARBA" id="ARBA00023136"/>
    </source>
</evidence>
<evidence type="ECO:0000313" key="9">
    <source>
        <dbReference type="EMBL" id="ALS20468.1"/>
    </source>
</evidence>
<evidence type="ECO:0000256" key="4">
    <source>
        <dbReference type="ARBA" id="ARBA00022692"/>
    </source>
</evidence>
<dbReference type="GO" id="GO:0022857">
    <property type="term" value="F:transmembrane transporter activity"/>
    <property type="evidence" value="ECO:0007669"/>
    <property type="project" value="InterPro"/>
</dbReference>
<dbReference type="Proteomes" id="UP000061660">
    <property type="component" value="Chromosome"/>
</dbReference>
<reference evidence="9 10" key="2">
    <citation type="journal article" date="2016" name="Genome Announc.">
        <title>Complete Genome Sequences of Two Interactive Moderate Thermophiles, Paenibacillus napthalenovorans 32O-Y and Paenibacillus sp. 32O-W.</title>
        <authorList>
            <person name="Butler R.R.III."/>
            <person name="Wang J."/>
            <person name="Stark B.C."/>
            <person name="Pombert J.F."/>
        </authorList>
    </citation>
    <scope>NUCLEOTIDE SEQUENCE [LARGE SCALE GENOMIC DNA]</scope>
    <source>
        <strain evidence="9 10">32O-Y</strain>
    </source>
</reference>
<dbReference type="InterPro" id="IPR001851">
    <property type="entry name" value="ABC_transp_permease"/>
</dbReference>
<evidence type="ECO:0000313" key="10">
    <source>
        <dbReference type="Proteomes" id="UP000061660"/>
    </source>
</evidence>
<dbReference type="RefSeq" id="WP_062406375.1">
    <property type="nucleotide sequence ID" value="NZ_BJCS01000008.1"/>
</dbReference>
<keyword evidence="7" id="KW-0472">Membrane</keyword>
<dbReference type="GO" id="GO:0006865">
    <property type="term" value="P:amino acid transport"/>
    <property type="evidence" value="ECO:0007669"/>
    <property type="project" value="UniProtKB-KW"/>
</dbReference>
<dbReference type="CDD" id="cd06582">
    <property type="entry name" value="TM_PBP1_LivH_like"/>
    <property type="match status" value="1"/>
</dbReference>
<reference evidence="10" key="1">
    <citation type="submission" date="2015-12" db="EMBL/GenBank/DDBJ databases">
        <title>Complete genome sequences of two moderately thermophilic Paenibacillus species.</title>
        <authorList>
            <person name="Butler R.III."/>
            <person name="Wang J."/>
            <person name="Stark B.C."/>
            <person name="Pombert J.-F."/>
        </authorList>
    </citation>
    <scope>NUCLEOTIDE SEQUENCE [LARGE SCALE GENOMIC DNA]</scope>
    <source>
        <strain evidence="10">32O-Y</strain>
    </source>
</reference>
<dbReference type="EMBL" id="CP013652">
    <property type="protein sequence ID" value="ALS20468.1"/>
    <property type="molecule type" value="Genomic_DNA"/>
</dbReference>
<dbReference type="GO" id="GO:0005886">
    <property type="term" value="C:plasma membrane"/>
    <property type="evidence" value="ECO:0007669"/>
    <property type="project" value="UniProtKB-SubCell"/>
</dbReference>
<dbReference type="KEGG" id="pnp:IJ22_00760"/>
<comment type="similarity">
    <text evidence="8">Belongs to the binding-protein-dependent transport system permease family. LivHM subfamily.</text>
</comment>
<evidence type="ECO:0000256" key="3">
    <source>
        <dbReference type="ARBA" id="ARBA00022475"/>
    </source>
</evidence>
<dbReference type="OrthoDB" id="9807115at2"/>
<comment type="subcellular location">
    <subcellularLocation>
        <location evidence="1">Cell membrane</location>
        <topology evidence="1">Multi-pass membrane protein</topology>
    </subcellularLocation>
</comment>
<dbReference type="PATRIC" id="fig|162209.4.peg.72"/>
<proteinExistence type="inferred from homology"/>
<evidence type="ECO:0000256" key="1">
    <source>
        <dbReference type="ARBA" id="ARBA00004651"/>
    </source>
</evidence>
<dbReference type="PANTHER" id="PTHR11795:SF442">
    <property type="entry name" value="ABC TRANSPORTER ATP-BINDING PROTEIN"/>
    <property type="match status" value="1"/>
</dbReference>
<organism evidence="9 10">
    <name type="scientific">Paenibacillus naphthalenovorans</name>
    <dbReference type="NCBI Taxonomy" id="162209"/>
    <lineage>
        <taxon>Bacteria</taxon>
        <taxon>Bacillati</taxon>
        <taxon>Bacillota</taxon>
        <taxon>Bacilli</taxon>
        <taxon>Bacillales</taxon>
        <taxon>Paenibacillaceae</taxon>
        <taxon>Paenibacillus</taxon>
    </lineage>
</organism>
<keyword evidence="2" id="KW-0813">Transport</keyword>
<dbReference type="Pfam" id="PF02653">
    <property type="entry name" value="BPD_transp_2"/>
    <property type="match status" value="1"/>
</dbReference>
<evidence type="ECO:0000256" key="6">
    <source>
        <dbReference type="ARBA" id="ARBA00022989"/>
    </source>
</evidence>
<keyword evidence="6" id="KW-1133">Transmembrane helix</keyword>
<dbReference type="AlphaFoldDB" id="A0A0U2VW26"/>
<keyword evidence="5" id="KW-0029">Amino-acid transport</keyword>
<protein>
    <submittedName>
        <fullName evidence="9">ABC transporter permease</fullName>
    </submittedName>
</protein>
<dbReference type="InterPro" id="IPR052157">
    <property type="entry name" value="BCAA_transport_permease"/>
</dbReference>